<proteinExistence type="predicted"/>
<sequence length="56" mass="6278">MYLSTTLSLPTPSAESKGLLLLSQAEVQFICSEKVSLRDYQKSGGYSFSFFIHQSR</sequence>
<accession>A0A0C2V2D5</accession>
<protein>
    <submittedName>
        <fullName evidence="1">Uncharacterized protein</fullName>
    </submittedName>
</protein>
<dbReference type="Proteomes" id="UP000031972">
    <property type="component" value="Unassembled WGS sequence"/>
</dbReference>
<dbReference type="AlphaFoldDB" id="A0A0C2V2D5"/>
<keyword evidence="2" id="KW-1185">Reference proteome</keyword>
<organism evidence="1 2">
    <name type="scientific">Jeotgalibacillus campisalis</name>
    <dbReference type="NCBI Taxonomy" id="220754"/>
    <lineage>
        <taxon>Bacteria</taxon>
        <taxon>Bacillati</taxon>
        <taxon>Bacillota</taxon>
        <taxon>Bacilli</taxon>
        <taxon>Bacillales</taxon>
        <taxon>Caryophanaceae</taxon>
        <taxon>Jeotgalibacillus</taxon>
    </lineage>
</organism>
<dbReference type="PATRIC" id="fig|220754.4.peg.3626"/>
<gene>
    <name evidence="1" type="ORF">KR50_36150</name>
</gene>
<dbReference type="EMBL" id="JXRR01000022">
    <property type="protein sequence ID" value="KIL43212.1"/>
    <property type="molecule type" value="Genomic_DNA"/>
</dbReference>
<evidence type="ECO:0000313" key="1">
    <source>
        <dbReference type="EMBL" id="KIL43212.1"/>
    </source>
</evidence>
<comment type="caution">
    <text evidence="1">The sequence shown here is derived from an EMBL/GenBank/DDBJ whole genome shotgun (WGS) entry which is preliminary data.</text>
</comment>
<reference evidence="1 2" key="1">
    <citation type="submission" date="2015-01" db="EMBL/GenBank/DDBJ databases">
        <title>Jeotgalibacillus campisalis genome sequencing.</title>
        <authorList>
            <person name="Goh K.M."/>
            <person name="Chan K.-G."/>
            <person name="Yaakop A.S."/>
            <person name="Ee R."/>
            <person name="Gan H.M."/>
            <person name="Chan C.S."/>
        </authorList>
    </citation>
    <scope>NUCLEOTIDE SEQUENCE [LARGE SCALE GENOMIC DNA]</scope>
    <source>
        <strain evidence="1 2">SF-57</strain>
    </source>
</reference>
<evidence type="ECO:0000313" key="2">
    <source>
        <dbReference type="Proteomes" id="UP000031972"/>
    </source>
</evidence>
<name>A0A0C2V2D5_9BACL</name>